<dbReference type="InterPro" id="IPR023996">
    <property type="entry name" value="TonB-dep_OMP_SusC/RagA"/>
</dbReference>
<dbReference type="SUPFAM" id="SSF56935">
    <property type="entry name" value="Porins"/>
    <property type="match status" value="1"/>
</dbReference>
<dbReference type="EMBL" id="JADIMO010000016">
    <property type="protein sequence ID" value="MBO8444310.1"/>
    <property type="molecule type" value="Genomic_DNA"/>
</dbReference>
<evidence type="ECO:0000256" key="1">
    <source>
        <dbReference type="ARBA" id="ARBA00004571"/>
    </source>
</evidence>
<sequence>MGKIRLFFTLVLISLSLSMTAQNLTVSGQVTDDGTGEGIPFASVIVKGTTHGVATNADGFYSISVSDGAILEFSSIGYVKVELPVNGSSVLDVALKTDSEFIDETIVVAYGVQKKSSFVGAAEQISGEKLETLSSTNISKSLEGAVAGLQTSSSSGTPGSSASIRIRGLGSVSASQEPLLIVDGVPYEGSLNSISSNDIESLTVLKDAAANSMYGARGSNGVIIITTKRGTSDRVSVTFDAKVGVNSRGVPTYDVITNPADYYEMTWEAVRNSLYYGGQMSLGQANAYASGALIDNYLRYNIYKGISNTEVIDPATGKINPYAYDLKWNDNWNKDVFRNGVRQEYNLSASGGSEKTQAYMSVSYLNDKGYVPSSGFQRISVRGKIDQSIGKYIKVGLNVAYSNTVQNLYNSSESQGSYSNLFMFGQMIAPIYPIFQYDLETGERLYGSNGEDLYDWGENRAYGQLSNPYGQLMTSKNEVISDNISSRGYIDIQILKDLKFTANVAYDTFIDKYDYYTTPVGGDAATVNGRGTQQTSRHSALNANQLLSYTPTFGDHSLSILLGHETKSDTEYYLSGQMTNFVDPNNTDFANGVTYQNLTSQTSEYFLQGAFVRAEYSYANKYYVSGSYRMDASSRFAPDKRWGSFWSVGASWNMKQENFLLGVENVNALKIKASYGTQGNDNIGVTKVYEDLYAINRVDGEASIVRTFRAAPDVTWEKSNNFNAGIESRFFDRLSVNADFFIKETKDMIYYRPLAPSQGSPATQLVNDMDMKNTGIEFEISADIIKTPNVLWNVTVNGTHYKNAITKLPSDQPQDGYNSGSYWRELGGSLYDFYIYEWAGVDRETGLPLYNRYSQEGKGGEFLGTTSVATNATNRAVGKSAIPDLYGGFSTYLTFYGFDVSASFAYQIGGWTLDSNYQSLMSAGSVGTNWHKDIFQRWTPQNTDTDVPRLQNADLNAAQTSTRFLTKASYLSLRNVTIGYTLPKRITDKIAMQNLRIYLTGDNLWYTSKRKGLDVRQSFSGETGFTYSALRTISAGISFTF</sequence>
<dbReference type="Proteomes" id="UP000823619">
    <property type="component" value="Unassembled WGS sequence"/>
</dbReference>
<dbReference type="NCBIfam" id="TIGR04057">
    <property type="entry name" value="SusC_RagA_signa"/>
    <property type="match status" value="1"/>
</dbReference>
<reference evidence="15" key="1">
    <citation type="submission" date="2020-10" db="EMBL/GenBank/DDBJ databases">
        <authorList>
            <person name="Gilroy R."/>
        </authorList>
    </citation>
    <scope>NUCLEOTIDE SEQUENCE</scope>
    <source>
        <strain evidence="15">D5-748</strain>
    </source>
</reference>
<dbReference type="Gene3D" id="2.60.40.1120">
    <property type="entry name" value="Carboxypeptidase-like, regulatory domain"/>
    <property type="match status" value="1"/>
</dbReference>
<evidence type="ECO:0000256" key="12">
    <source>
        <dbReference type="SAM" id="SignalP"/>
    </source>
</evidence>
<evidence type="ECO:0000313" key="16">
    <source>
        <dbReference type="Proteomes" id="UP000823619"/>
    </source>
</evidence>
<gene>
    <name evidence="15" type="ORF">IAC23_01260</name>
</gene>
<comment type="caution">
    <text evidence="15">The sequence shown here is derived from an EMBL/GenBank/DDBJ whole genome shotgun (WGS) entry which is preliminary data.</text>
</comment>
<evidence type="ECO:0000259" key="13">
    <source>
        <dbReference type="Pfam" id="PF00593"/>
    </source>
</evidence>
<keyword evidence="3 10" id="KW-1134">Transmembrane beta strand</keyword>
<keyword evidence="2 10" id="KW-0813">Transport</keyword>
<accession>A0A9D9ECG5</accession>
<keyword evidence="5 12" id="KW-0732">Signal</keyword>
<protein>
    <submittedName>
        <fullName evidence="15">SusC/RagA family TonB-linked outer membrane protein</fullName>
    </submittedName>
</protein>
<keyword evidence="7 10" id="KW-0472">Membrane</keyword>
<dbReference type="Pfam" id="PF00593">
    <property type="entry name" value="TonB_dep_Rec_b-barrel"/>
    <property type="match status" value="1"/>
</dbReference>
<comment type="similarity">
    <text evidence="10 11">Belongs to the TonB-dependent receptor family.</text>
</comment>
<evidence type="ECO:0000256" key="5">
    <source>
        <dbReference type="ARBA" id="ARBA00022729"/>
    </source>
</evidence>
<evidence type="ECO:0000256" key="9">
    <source>
        <dbReference type="ARBA" id="ARBA00023237"/>
    </source>
</evidence>
<dbReference type="InterPro" id="IPR000531">
    <property type="entry name" value="Beta-barrel_TonB"/>
</dbReference>
<proteinExistence type="inferred from homology"/>
<keyword evidence="8" id="KW-0675">Receptor</keyword>
<dbReference type="InterPro" id="IPR039426">
    <property type="entry name" value="TonB-dep_rcpt-like"/>
</dbReference>
<dbReference type="GO" id="GO:0009279">
    <property type="term" value="C:cell outer membrane"/>
    <property type="evidence" value="ECO:0007669"/>
    <property type="project" value="UniProtKB-SubCell"/>
</dbReference>
<dbReference type="PANTHER" id="PTHR30069:SF29">
    <property type="entry name" value="HEMOGLOBIN AND HEMOGLOBIN-HAPTOGLOBIN-BINDING PROTEIN 1-RELATED"/>
    <property type="match status" value="1"/>
</dbReference>
<reference evidence="15" key="2">
    <citation type="journal article" date="2021" name="PeerJ">
        <title>Extensive microbial diversity within the chicken gut microbiome revealed by metagenomics and culture.</title>
        <authorList>
            <person name="Gilroy R."/>
            <person name="Ravi A."/>
            <person name="Getino M."/>
            <person name="Pursley I."/>
            <person name="Horton D.L."/>
            <person name="Alikhan N.F."/>
            <person name="Baker D."/>
            <person name="Gharbi K."/>
            <person name="Hall N."/>
            <person name="Watson M."/>
            <person name="Adriaenssens E.M."/>
            <person name="Foster-Nyarko E."/>
            <person name="Jarju S."/>
            <person name="Secka A."/>
            <person name="Antonio M."/>
            <person name="Oren A."/>
            <person name="Chaudhuri R.R."/>
            <person name="La Ragione R."/>
            <person name="Hildebrand F."/>
            <person name="Pallen M.J."/>
        </authorList>
    </citation>
    <scope>NUCLEOTIDE SEQUENCE</scope>
    <source>
        <strain evidence="15">D5-748</strain>
    </source>
</reference>
<dbReference type="GO" id="GO:0015344">
    <property type="term" value="F:siderophore uptake transmembrane transporter activity"/>
    <property type="evidence" value="ECO:0007669"/>
    <property type="project" value="TreeGrafter"/>
</dbReference>
<keyword evidence="6 11" id="KW-0798">TonB box</keyword>
<feature type="chain" id="PRO_5038737929" evidence="12">
    <location>
        <begin position="22"/>
        <end position="1041"/>
    </location>
</feature>
<feature type="domain" description="TonB-dependent receptor plug" evidence="14">
    <location>
        <begin position="117"/>
        <end position="222"/>
    </location>
</feature>
<keyword evidence="4 10" id="KW-0812">Transmembrane</keyword>
<dbReference type="GO" id="GO:0044718">
    <property type="term" value="P:siderophore transmembrane transport"/>
    <property type="evidence" value="ECO:0007669"/>
    <property type="project" value="TreeGrafter"/>
</dbReference>
<evidence type="ECO:0000313" key="15">
    <source>
        <dbReference type="EMBL" id="MBO8444310.1"/>
    </source>
</evidence>
<evidence type="ECO:0000256" key="10">
    <source>
        <dbReference type="PROSITE-ProRule" id="PRU01360"/>
    </source>
</evidence>
<dbReference type="Pfam" id="PF07715">
    <property type="entry name" value="Plug"/>
    <property type="match status" value="1"/>
</dbReference>
<dbReference type="PROSITE" id="PS52016">
    <property type="entry name" value="TONB_DEPENDENT_REC_3"/>
    <property type="match status" value="1"/>
</dbReference>
<evidence type="ECO:0000256" key="2">
    <source>
        <dbReference type="ARBA" id="ARBA00022448"/>
    </source>
</evidence>
<dbReference type="Pfam" id="PF13715">
    <property type="entry name" value="CarbopepD_reg_2"/>
    <property type="match status" value="1"/>
</dbReference>
<dbReference type="Gene3D" id="2.40.170.20">
    <property type="entry name" value="TonB-dependent receptor, beta-barrel domain"/>
    <property type="match status" value="1"/>
</dbReference>
<comment type="subcellular location">
    <subcellularLocation>
        <location evidence="1 10">Cell outer membrane</location>
        <topology evidence="1 10">Multi-pass membrane protein</topology>
    </subcellularLocation>
</comment>
<dbReference type="InterPro" id="IPR036942">
    <property type="entry name" value="Beta-barrel_TonB_sf"/>
</dbReference>
<keyword evidence="9 10" id="KW-0998">Cell outer membrane</keyword>
<dbReference type="Gene3D" id="2.170.130.10">
    <property type="entry name" value="TonB-dependent receptor, plug domain"/>
    <property type="match status" value="1"/>
</dbReference>
<dbReference type="InterPro" id="IPR037066">
    <property type="entry name" value="Plug_dom_sf"/>
</dbReference>
<feature type="domain" description="TonB-dependent receptor-like beta-barrel" evidence="13">
    <location>
        <begin position="446"/>
        <end position="1004"/>
    </location>
</feature>
<dbReference type="PANTHER" id="PTHR30069">
    <property type="entry name" value="TONB-DEPENDENT OUTER MEMBRANE RECEPTOR"/>
    <property type="match status" value="1"/>
</dbReference>
<evidence type="ECO:0000256" key="7">
    <source>
        <dbReference type="ARBA" id="ARBA00023136"/>
    </source>
</evidence>
<dbReference type="InterPro" id="IPR012910">
    <property type="entry name" value="Plug_dom"/>
</dbReference>
<evidence type="ECO:0000256" key="3">
    <source>
        <dbReference type="ARBA" id="ARBA00022452"/>
    </source>
</evidence>
<evidence type="ECO:0000256" key="11">
    <source>
        <dbReference type="RuleBase" id="RU003357"/>
    </source>
</evidence>
<dbReference type="NCBIfam" id="TIGR04056">
    <property type="entry name" value="OMP_RagA_SusC"/>
    <property type="match status" value="1"/>
</dbReference>
<evidence type="ECO:0000256" key="8">
    <source>
        <dbReference type="ARBA" id="ARBA00023170"/>
    </source>
</evidence>
<evidence type="ECO:0000256" key="4">
    <source>
        <dbReference type="ARBA" id="ARBA00022692"/>
    </source>
</evidence>
<dbReference type="InterPro" id="IPR008969">
    <property type="entry name" value="CarboxyPept-like_regulatory"/>
</dbReference>
<feature type="signal peptide" evidence="12">
    <location>
        <begin position="1"/>
        <end position="21"/>
    </location>
</feature>
<name>A0A9D9ECG5_9BACT</name>
<organism evidence="15 16">
    <name type="scientific">Candidatus Cryptobacteroides merdavium</name>
    <dbReference type="NCBI Taxonomy" id="2840769"/>
    <lineage>
        <taxon>Bacteria</taxon>
        <taxon>Pseudomonadati</taxon>
        <taxon>Bacteroidota</taxon>
        <taxon>Bacteroidia</taxon>
        <taxon>Bacteroidales</taxon>
        <taxon>Candidatus Cryptobacteroides</taxon>
    </lineage>
</organism>
<dbReference type="SUPFAM" id="SSF49464">
    <property type="entry name" value="Carboxypeptidase regulatory domain-like"/>
    <property type="match status" value="1"/>
</dbReference>
<evidence type="ECO:0000256" key="6">
    <source>
        <dbReference type="ARBA" id="ARBA00023077"/>
    </source>
</evidence>
<dbReference type="AlphaFoldDB" id="A0A9D9ECG5"/>
<dbReference type="InterPro" id="IPR023997">
    <property type="entry name" value="TonB-dep_OMP_SusC/RagA_CS"/>
</dbReference>
<evidence type="ECO:0000259" key="14">
    <source>
        <dbReference type="Pfam" id="PF07715"/>
    </source>
</evidence>